<sequence length="1103" mass="121623">MTYGHLDSLVAYTRLVSASSVIVAVSSAWKSSSATSNAPFTNIIKGHDDGGFYFDSKQPDDTYMGPRAWELWNADDRDELIGAVDKCWKSLSDLATERSGRRKSFIYGPDSASTATERITVQHPYGESGADANPFQHGLIAAEVQRVTWRVSIMATQPESLVRFAARESTYRDWVLVLHEENSVNTGPADSQSMITNSHDEAGVDFAPDDIRRPSLATNTSTSSASSKMTQLSLKSSRSSGNRKIEIKGGIPMPIRAASETTKFTLPAEGSIASKTVLTPMPSSLTPHEYSGWEETLPNHGQFPISDHTNTAPILHDEEISDEPTVWPDTSVAPVNPEDLVNLAVNSPIGMVLATPELRLYWVNERWYDITRVEHGQDLNTWIEGIHPDSMPTLMEVLQGLMQDKVKRTGDIRWKHDTWSTFTAQVLLNAEGTVTAVAATIDDCTQRKTLELAQMEALKEKEATARRIAEQASLRAKELAEWQQQSRILEQRTKEFAQMAEISSIALTCAKPDGELIWANQAFCLLHDLQPHEVNEWPSAVEPEDLAVLNAKWNHLKNGRVLQAQTVPSVAGDNKDNLTFVSALMDVTLEVQHHETVERLNEERIREQTRLAEEAEERRKAAVFQKEQQALLIDVTSLNCASLSSPISFPVICLLPKMDRHELRNSINPILQSALLVKASLLEARGSDSANGTDSAHGIDIQEDLEACDAIIDSANQMERVANDVLGLAQIQANQLAVTPVPFDLTASMRSIHRMFQADCRAKGVRMTVEMGESLQALGNKRYLKADPSRLSQTTVNLISNAMKFIVKSQKREVRVCIDISLEKPDDSGPIVPPSQLPTRVLENNTPIYLYIAVHDTGPGMTKTELGKLFRRFSQANSDVHCQMGGSGLGLFIAKQLCELQGGRIEAISSQNEGATFRFFIQAATVKQPDTNIMLSRPSSVPPKLPSMAMPVIVPPLHILVCDDNIVNRKTLARQLKQNKHKVVMAEDGQEALNVIFACEKAGTPFDCICLDVNMPVLDGLAATRRLRVIEKDRGDIKGYWIVGCTGNARTEQINAVLESGMNAVITKPYNLQELLRVVQPPDRVMDSLDGDGLTPTASVPAA</sequence>
<reference evidence="1" key="1">
    <citation type="submission" date="2023-04" db="EMBL/GenBank/DDBJ databases">
        <title>Draft Genome sequencing of Naganishia species isolated from polar environments using Oxford Nanopore Technology.</title>
        <authorList>
            <person name="Leo P."/>
            <person name="Venkateswaran K."/>
        </authorList>
    </citation>
    <scope>NUCLEOTIDE SEQUENCE</scope>
    <source>
        <strain evidence="1">DBVPG 5303</strain>
    </source>
</reference>
<proteinExistence type="predicted"/>
<evidence type="ECO:0000313" key="2">
    <source>
        <dbReference type="Proteomes" id="UP001234202"/>
    </source>
</evidence>
<organism evidence="1 2">
    <name type="scientific">Naganishia onofrii</name>
    <dbReference type="NCBI Taxonomy" id="1851511"/>
    <lineage>
        <taxon>Eukaryota</taxon>
        <taxon>Fungi</taxon>
        <taxon>Dikarya</taxon>
        <taxon>Basidiomycota</taxon>
        <taxon>Agaricomycotina</taxon>
        <taxon>Tremellomycetes</taxon>
        <taxon>Filobasidiales</taxon>
        <taxon>Filobasidiaceae</taxon>
        <taxon>Naganishia</taxon>
    </lineage>
</organism>
<evidence type="ECO:0000313" key="1">
    <source>
        <dbReference type="EMBL" id="KAJ9124847.1"/>
    </source>
</evidence>
<protein>
    <submittedName>
        <fullName evidence="1">Uncharacterized protein</fullName>
    </submittedName>
</protein>
<accession>A0ACC2XQ76</accession>
<name>A0ACC2XQ76_9TREE</name>
<keyword evidence="2" id="KW-1185">Reference proteome</keyword>
<comment type="caution">
    <text evidence="1">The sequence shown here is derived from an EMBL/GenBank/DDBJ whole genome shotgun (WGS) entry which is preliminary data.</text>
</comment>
<dbReference type="EMBL" id="JASBWV010000008">
    <property type="protein sequence ID" value="KAJ9124847.1"/>
    <property type="molecule type" value="Genomic_DNA"/>
</dbReference>
<dbReference type="Proteomes" id="UP001234202">
    <property type="component" value="Unassembled WGS sequence"/>
</dbReference>
<gene>
    <name evidence="1" type="ORF">QFC24_002776</name>
</gene>